<evidence type="ECO:0000259" key="8">
    <source>
        <dbReference type="PROSITE" id="PS50975"/>
    </source>
</evidence>
<comment type="similarity">
    <text evidence="5 6">Belongs to the PurK/PurT family.</text>
</comment>
<dbReference type="FunFam" id="3.30.470.20:FF:000029">
    <property type="entry name" value="N5-carboxyaminoimidazole ribonucleotide synthase"/>
    <property type="match status" value="1"/>
</dbReference>
<dbReference type="NCBIfam" id="NF004679">
    <property type="entry name" value="PRK06019.1-5"/>
    <property type="match status" value="1"/>
</dbReference>
<dbReference type="InterPro" id="IPR013815">
    <property type="entry name" value="ATP_grasp_subdomain_1"/>
</dbReference>
<comment type="caution">
    <text evidence="5">Lacks conserved residue(s) required for the propagation of feature annotation.</text>
</comment>
<feature type="binding site" evidence="5">
    <location>
        <position position="141"/>
    </location>
    <ligand>
        <name>ATP</name>
        <dbReference type="ChEBI" id="CHEBI:30616"/>
    </ligand>
</feature>
<dbReference type="GO" id="GO:0006189">
    <property type="term" value="P:'de novo' IMP biosynthetic process"/>
    <property type="evidence" value="ECO:0007669"/>
    <property type="project" value="UniProtKB-UniRule"/>
</dbReference>
<dbReference type="InterPro" id="IPR005875">
    <property type="entry name" value="PurK"/>
</dbReference>
<evidence type="ECO:0000256" key="1">
    <source>
        <dbReference type="ARBA" id="ARBA00022598"/>
    </source>
</evidence>
<dbReference type="RefSeq" id="WP_195694064.1">
    <property type="nucleotide sequence ID" value="NZ_CP064760.1"/>
</dbReference>
<gene>
    <name evidence="5 6" type="primary">purK</name>
    <name evidence="9" type="ORF">IT882_03635</name>
</gene>
<dbReference type="EC" id="6.3.4.18" evidence="5 6"/>
<evidence type="ECO:0000256" key="4">
    <source>
        <dbReference type="ARBA" id="ARBA00022840"/>
    </source>
</evidence>
<dbReference type="InterPro" id="IPR003135">
    <property type="entry name" value="ATP-grasp_carboxylate-amine"/>
</dbReference>
<dbReference type="GO" id="GO:0005829">
    <property type="term" value="C:cytosol"/>
    <property type="evidence" value="ECO:0007669"/>
    <property type="project" value="TreeGrafter"/>
</dbReference>
<comment type="function">
    <text evidence="6">Catalyzes the ATP-dependent conversion of 5-aminoimidazole ribonucleotide (AIR) and HCO(3)- to N5-carboxyaminoimidazole ribonucleotide (N5-CAIR).</text>
</comment>
<name>A0A7S8N050_9MICO</name>
<dbReference type="SUPFAM" id="SSF51246">
    <property type="entry name" value="Rudiment single hybrid motif"/>
    <property type="match status" value="1"/>
</dbReference>
<dbReference type="GO" id="GO:0004638">
    <property type="term" value="F:phosphoribosylaminoimidazole carboxylase activity"/>
    <property type="evidence" value="ECO:0007669"/>
    <property type="project" value="InterPro"/>
</dbReference>
<evidence type="ECO:0000256" key="5">
    <source>
        <dbReference type="HAMAP-Rule" id="MF_01928"/>
    </source>
</evidence>
<dbReference type="InterPro" id="IPR016185">
    <property type="entry name" value="PreATP-grasp_dom_sf"/>
</dbReference>
<dbReference type="PANTHER" id="PTHR11609:SF5">
    <property type="entry name" value="PHOSPHORIBOSYLAMINOIMIDAZOLE CARBOXYLASE"/>
    <property type="match status" value="1"/>
</dbReference>
<evidence type="ECO:0000256" key="6">
    <source>
        <dbReference type="RuleBase" id="RU361200"/>
    </source>
</evidence>
<feature type="binding site" evidence="5">
    <location>
        <position position="181"/>
    </location>
    <ligand>
        <name>ATP</name>
        <dbReference type="ChEBI" id="CHEBI:30616"/>
    </ligand>
</feature>
<dbReference type="UniPathway" id="UPA00074">
    <property type="reaction ID" value="UER00942"/>
</dbReference>
<dbReference type="PANTHER" id="PTHR11609">
    <property type="entry name" value="PURINE BIOSYNTHESIS PROTEIN 6/7, PUR6/7"/>
    <property type="match status" value="1"/>
</dbReference>
<protein>
    <recommendedName>
        <fullName evidence="5 6">N5-carboxyaminoimidazole ribonucleotide synthase</fullName>
        <shortName evidence="5 6">N5-CAIR synthase</shortName>
        <ecNumber evidence="5 6">6.3.4.18</ecNumber>
    </recommendedName>
    <alternativeName>
        <fullName evidence="5 6">5-(carboxyamino)imidazole ribonucleotide synthetase</fullName>
    </alternativeName>
</protein>
<keyword evidence="10" id="KW-1185">Reference proteome</keyword>
<dbReference type="Gene3D" id="3.40.50.20">
    <property type="match status" value="1"/>
</dbReference>
<dbReference type="InterPro" id="IPR054350">
    <property type="entry name" value="PurT/PurK_preATP-grasp"/>
</dbReference>
<dbReference type="Pfam" id="PF02222">
    <property type="entry name" value="ATP-grasp"/>
    <property type="match status" value="1"/>
</dbReference>
<keyword evidence="1 5" id="KW-0436">Ligase</keyword>
<feature type="compositionally biased region" description="Basic and acidic residues" evidence="7">
    <location>
        <begin position="15"/>
        <end position="39"/>
    </location>
</feature>
<proteinExistence type="inferred from homology"/>
<dbReference type="InterPro" id="IPR040686">
    <property type="entry name" value="PurK_C"/>
</dbReference>
<dbReference type="GO" id="GO:0046872">
    <property type="term" value="F:metal ion binding"/>
    <property type="evidence" value="ECO:0007669"/>
    <property type="project" value="InterPro"/>
</dbReference>
<feature type="region of interest" description="Disordered" evidence="7">
    <location>
        <begin position="1"/>
        <end position="39"/>
    </location>
</feature>
<dbReference type="EMBL" id="CP064760">
    <property type="protein sequence ID" value="QPE05928.1"/>
    <property type="molecule type" value="Genomic_DNA"/>
</dbReference>
<dbReference type="SUPFAM" id="SSF52440">
    <property type="entry name" value="PreATP-grasp domain"/>
    <property type="match status" value="1"/>
</dbReference>
<evidence type="ECO:0000313" key="10">
    <source>
        <dbReference type="Proteomes" id="UP000594480"/>
    </source>
</evidence>
<organism evidence="9 10">
    <name type="scientific">Microbacterium schleiferi</name>
    <dbReference type="NCBI Taxonomy" id="69362"/>
    <lineage>
        <taxon>Bacteria</taxon>
        <taxon>Bacillati</taxon>
        <taxon>Actinomycetota</taxon>
        <taxon>Actinomycetes</taxon>
        <taxon>Micrococcales</taxon>
        <taxon>Microbacteriaceae</taxon>
        <taxon>Microbacterium</taxon>
    </lineage>
</organism>
<dbReference type="InterPro" id="IPR011761">
    <property type="entry name" value="ATP-grasp"/>
</dbReference>
<dbReference type="Gene3D" id="3.30.470.20">
    <property type="entry name" value="ATP-grasp fold, B domain"/>
    <property type="match status" value="1"/>
</dbReference>
<dbReference type="Pfam" id="PF17769">
    <property type="entry name" value="PurK_C"/>
    <property type="match status" value="1"/>
</dbReference>
<dbReference type="SUPFAM" id="SSF56059">
    <property type="entry name" value="Glutathione synthetase ATP-binding domain-like"/>
    <property type="match status" value="1"/>
</dbReference>
<dbReference type="GO" id="GO:0005524">
    <property type="term" value="F:ATP binding"/>
    <property type="evidence" value="ECO:0007669"/>
    <property type="project" value="UniProtKB-UniRule"/>
</dbReference>
<reference evidence="9 10" key="1">
    <citation type="submission" date="2020-11" db="EMBL/GenBank/DDBJ databases">
        <title>Amino acid is mineralized and recycled by bacteria in oceanic microbiome.</title>
        <authorList>
            <person name="Zheng L.Y."/>
        </authorList>
    </citation>
    <scope>NUCLEOTIDE SEQUENCE [LARGE SCALE GENOMIC DNA]</scope>
    <source>
        <strain evidence="9 10">A32-1</strain>
    </source>
</reference>
<evidence type="ECO:0000256" key="3">
    <source>
        <dbReference type="ARBA" id="ARBA00022755"/>
    </source>
</evidence>
<keyword evidence="2 5" id="KW-0547">Nucleotide-binding</keyword>
<keyword evidence="4 5" id="KW-0067">ATP-binding</keyword>
<dbReference type="NCBIfam" id="TIGR01161">
    <property type="entry name" value="purK"/>
    <property type="match status" value="1"/>
</dbReference>
<dbReference type="InterPro" id="IPR011054">
    <property type="entry name" value="Rudment_hybrid_motif"/>
</dbReference>
<dbReference type="GO" id="GO:0034028">
    <property type="term" value="F:5-(carboxyamino)imidazole ribonucleotide synthase activity"/>
    <property type="evidence" value="ECO:0007669"/>
    <property type="project" value="UniProtKB-UniRule"/>
</dbReference>
<dbReference type="KEGG" id="msf:IT882_03635"/>
<keyword evidence="3 5" id="KW-0658">Purine biosynthesis</keyword>
<sequence>MRSSLTGTARRRRSPERADPRSPEVRDRTASRQNGPERRTAMTYRVGVIGGGQLARMMIAPAVELGLEIRVLAEQKGMAAALAATAVGDYRDADTVLAFARDVDVVTFDHEHVPQDVLRALVDAGVAVHPGPDALRYAQDKLLMRTRLQEMGMPQPDWAAVTGPDELGAFLDAHGGRAVVKTPRGGYDGKGVRVVSTPDGAADWFTALAEDAGGGALLVEELVDFTRELAQQVARTPSGAVRAYPVVETVQRDGVCAEVLAPAPGASARLAAAAAEVGERIAEGLGVTGMLAVELFETADDRILVNELAMRPHNSGHWSQDGAVTGQFEQHLRAVLDLPLGDTSPVAPWSVMINILGGPAAGGLSERFAPAMAQHPAARIHTYGKEPRPGRKVGHVTAFGEDLDDVVYDARAAAAFFQD</sequence>
<comment type="subunit">
    <text evidence="5 6">Homodimer.</text>
</comment>
<feature type="binding site" evidence="5">
    <location>
        <begin position="306"/>
        <end position="307"/>
    </location>
    <ligand>
        <name>ATP</name>
        <dbReference type="ChEBI" id="CHEBI:30616"/>
    </ligand>
</feature>
<dbReference type="Proteomes" id="UP000594480">
    <property type="component" value="Chromosome"/>
</dbReference>
<dbReference type="Gene3D" id="3.30.1490.20">
    <property type="entry name" value="ATP-grasp fold, A domain"/>
    <property type="match status" value="1"/>
</dbReference>
<feature type="domain" description="ATP-grasp" evidence="8">
    <location>
        <begin position="145"/>
        <end position="336"/>
    </location>
</feature>
<dbReference type="AlphaFoldDB" id="A0A7S8N050"/>
<comment type="pathway">
    <text evidence="5 6">Purine metabolism; IMP biosynthesis via de novo pathway; 5-amino-1-(5-phospho-D-ribosyl)imidazole-4-carboxylate from 5-amino-1-(5-phospho-D-ribosyl)imidazole (N5-CAIR route): step 1/2.</text>
</comment>
<evidence type="ECO:0000313" key="9">
    <source>
        <dbReference type="EMBL" id="QPE05928.1"/>
    </source>
</evidence>
<dbReference type="NCBIfam" id="NF004680">
    <property type="entry name" value="PRK06019.1-6"/>
    <property type="match status" value="1"/>
</dbReference>
<feature type="binding site" evidence="5">
    <location>
        <begin position="220"/>
        <end position="223"/>
    </location>
    <ligand>
        <name>ATP</name>
        <dbReference type="ChEBI" id="CHEBI:30616"/>
    </ligand>
</feature>
<comment type="function">
    <text evidence="5">Catalyzes the ATP-dependent conversion of 5-aminoimidazole ribonucleotide (AIR) and HCO(3)(-) to N5-carboxyaminoimidazole ribonucleotide (N5-CAIR).</text>
</comment>
<dbReference type="HAMAP" id="MF_01928">
    <property type="entry name" value="PurK"/>
    <property type="match status" value="1"/>
</dbReference>
<feature type="binding site" evidence="5">
    <location>
        <position position="228"/>
    </location>
    <ligand>
        <name>ATP</name>
        <dbReference type="ChEBI" id="CHEBI:30616"/>
    </ligand>
</feature>
<evidence type="ECO:0000256" key="7">
    <source>
        <dbReference type="SAM" id="MobiDB-lite"/>
    </source>
</evidence>
<accession>A0A7S8N050</accession>
<dbReference type="Pfam" id="PF22660">
    <property type="entry name" value="RS_preATP-grasp-like"/>
    <property type="match status" value="1"/>
</dbReference>
<comment type="catalytic activity">
    <reaction evidence="5 6">
        <text>5-amino-1-(5-phospho-beta-D-ribosyl)imidazole + hydrogencarbonate + ATP = 5-carboxyamino-1-(5-phospho-D-ribosyl)imidazole + ADP + phosphate + 2 H(+)</text>
        <dbReference type="Rhea" id="RHEA:19317"/>
        <dbReference type="ChEBI" id="CHEBI:15378"/>
        <dbReference type="ChEBI" id="CHEBI:17544"/>
        <dbReference type="ChEBI" id="CHEBI:30616"/>
        <dbReference type="ChEBI" id="CHEBI:43474"/>
        <dbReference type="ChEBI" id="CHEBI:58730"/>
        <dbReference type="ChEBI" id="CHEBI:137981"/>
        <dbReference type="ChEBI" id="CHEBI:456216"/>
        <dbReference type="EC" id="6.3.4.18"/>
    </reaction>
</comment>
<evidence type="ECO:0000256" key="2">
    <source>
        <dbReference type="ARBA" id="ARBA00022741"/>
    </source>
</evidence>
<dbReference type="PROSITE" id="PS50975">
    <property type="entry name" value="ATP_GRASP"/>
    <property type="match status" value="1"/>
</dbReference>